<dbReference type="EMBL" id="JAAWVO010001989">
    <property type="protein sequence ID" value="MBN3311721.1"/>
    <property type="molecule type" value="Genomic_DNA"/>
</dbReference>
<dbReference type="SUPFAM" id="SSF81321">
    <property type="entry name" value="Family A G protein-coupled receptor-like"/>
    <property type="match status" value="1"/>
</dbReference>
<feature type="transmembrane region" description="Helical" evidence="9">
    <location>
        <begin position="20"/>
        <end position="49"/>
    </location>
</feature>
<organism evidence="11 12">
    <name type="scientific">Atractosteus spatula</name>
    <name type="common">Alligator gar</name>
    <name type="synonym">Lepisosteus spatula</name>
    <dbReference type="NCBI Taxonomy" id="7917"/>
    <lineage>
        <taxon>Eukaryota</taxon>
        <taxon>Metazoa</taxon>
        <taxon>Chordata</taxon>
        <taxon>Craniata</taxon>
        <taxon>Vertebrata</taxon>
        <taxon>Euteleostomi</taxon>
        <taxon>Actinopterygii</taxon>
        <taxon>Neopterygii</taxon>
        <taxon>Holostei</taxon>
        <taxon>Semionotiformes</taxon>
        <taxon>Lepisosteidae</taxon>
        <taxon>Atractosteus</taxon>
    </lineage>
</organism>
<feature type="region of interest" description="Disordered" evidence="8">
    <location>
        <begin position="155"/>
        <end position="216"/>
    </location>
</feature>
<dbReference type="PANTHER" id="PTHR10489">
    <property type="entry name" value="CELL ADHESION MOLECULE"/>
    <property type="match status" value="1"/>
</dbReference>
<dbReference type="GO" id="GO:0006955">
    <property type="term" value="P:immune response"/>
    <property type="evidence" value="ECO:0007669"/>
    <property type="project" value="TreeGrafter"/>
</dbReference>
<evidence type="ECO:0000256" key="9">
    <source>
        <dbReference type="SAM" id="Phobius"/>
    </source>
</evidence>
<feature type="non-terminal residue" evidence="11">
    <location>
        <position position="1"/>
    </location>
</feature>
<feature type="transmembrane region" description="Helical" evidence="9">
    <location>
        <begin position="70"/>
        <end position="88"/>
    </location>
</feature>
<keyword evidence="6" id="KW-0675">Receptor</keyword>
<dbReference type="InterPro" id="IPR000276">
    <property type="entry name" value="GPCR_Rhodpsn"/>
</dbReference>
<dbReference type="Gene3D" id="1.20.1070.10">
    <property type="entry name" value="Rhodopsin 7-helix transmembrane proteins"/>
    <property type="match status" value="1"/>
</dbReference>
<dbReference type="PROSITE" id="PS50262">
    <property type="entry name" value="G_PROTEIN_RECEP_F1_2"/>
    <property type="match status" value="1"/>
</dbReference>
<feature type="non-terminal residue" evidence="11">
    <location>
        <position position="216"/>
    </location>
</feature>
<keyword evidence="7" id="KW-0807">Transducer</keyword>
<keyword evidence="2 9" id="KW-0812">Transmembrane</keyword>
<accession>A0A8J7NDR8</accession>
<reference evidence="11" key="1">
    <citation type="journal article" date="2021" name="Cell">
        <title>Tracing the genetic footprints of vertebrate landing in non-teleost ray-finned fishes.</title>
        <authorList>
            <person name="Bi X."/>
            <person name="Wang K."/>
            <person name="Yang L."/>
            <person name="Pan H."/>
            <person name="Jiang H."/>
            <person name="Wei Q."/>
            <person name="Fang M."/>
            <person name="Yu H."/>
            <person name="Zhu C."/>
            <person name="Cai Y."/>
            <person name="He Y."/>
            <person name="Gan X."/>
            <person name="Zeng H."/>
            <person name="Yu D."/>
            <person name="Zhu Y."/>
            <person name="Jiang H."/>
            <person name="Qiu Q."/>
            <person name="Yang H."/>
            <person name="Zhang Y.E."/>
            <person name="Wang W."/>
            <person name="Zhu M."/>
            <person name="He S."/>
            <person name="Zhang G."/>
        </authorList>
    </citation>
    <scope>NUCLEOTIDE SEQUENCE</scope>
    <source>
        <strain evidence="11">Allg_001</strain>
    </source>
</reference>
<dbReference type="Proteomes" id="UP000736164">
    <property type="component" value="Unassembled WGS sequence"/>
</dbReference>
<evidence type="ECO:0000256" key="1">
    <source>
        <dbReference type="ARBA" id="ARBA00004141"/>
    </source>
</evidence>
<dbReference type="InterPro" id="IPR017452">
    <property type="entry name" value="GPCR_Rhodpsn_7TM"/>
</dbReference>
<protein>
    <submittedName>
        <fullName evidence="11">APJB protein</fullName>
    </submittedName>
</protein>
<feature type="compositionally biased region" description="Polar residues" evidence="8">
    <location>
        <begin position="204"/>
        <end position="216"/>
    </location>
</feature>
<feature type="compositionally biased region" description="Basic and acidic residues" evidence="8">
    <location>
        <begin position="157"/>
        <end position="168"/>
    </location>
</feature>
<evidence type="ECO:0000256" key="6">
    <source>
        <dbReference type="ARBA" id="ARBA00023170"/>
    </source>
</evidence>
<evidence type="ECO:0000259" key="10">
    <source>
        <dbReference type="PROSITE" id="PS50262"/>
    </source>
</evidence>
<evidence type="ECO:0000256" key="2">
    <source>
        <dbReference type="ARBA" id="ARBA00022692"/>
    </source>
</evidence>
<sequence>MDFSGLVGADDPSERDRAELLWTAALGLKSTLLGFLLPLGILLLCYGSLGRLLSRHFGKRAGERRRQRRLLRVIATLVLAFFLCWLPYHTNKILDILVSLEVLPTSCAFERVLVLAHPYATCLAYANSCLNPLLYACCDPSFRRRCQGLLGRCRGTGGREEEKGKEASRSSGVQSGSESKQKSKREGEQDKVRRCKDQPDAEQYSETGHYSTLTLH</sequence>
<keyword evidence="3 9" id="KW-1133">Transmembrane helix</keyword>
<keyword evidence="4" id="KW-0297">G-protein coupled receptor</keyword>
<dbReference type="GO" id="GO:0009897">
    <property type="term" value="C:external side of plasma membrane"/>
    <property type="evidence" value="ECO:0007669"/>
    <property type="project" value="TreeGrafter"/>
</dbReference>
<gene>
    <name evidence="11" type="primary">Aplnrb</name>
    <name evidence="11" type="ORF">GTO95_0004893</name>
</gene>
<feature type="compositionally biased region" description="Low complexity" evidence="8">
    <location>
        <begin position="169"/>
        <end position="178"/>
    </location>
</feature>
<evidence type="ECO:0000256" key="5">
    <source>
        <dbReference type="ARBA" id="ARBA00023136"/>
    </source>
</evidence>
<evidence type="ECO:0000313" key="11">
    <source>
        <dbReference type="EMBL" id="MBN3311721.1"/>
    </source>
</evidence>
<comment type="caution">
    <text evidence="11">The sequence shown here is derived from an EMBL/GenBank/DDBJ whole genome shotgun (WGS) entry which is preliminary data.</text>
</comment>
<proteinExistence type="predicted"/>
<keyword evidence="12" id="KW-1185">Reference proteome</keyword>
<keyword evidence="5 9" id="KW-0472">Membrane</keyword>
<dbReference type="Pfam" id="PF00001">
    <property type="entry name" value="7tm_1"/>
    <property type="match status" value="1"/>
</dbReference>
<feature type="compositionally biased region" description="Basic and acidic residues" evidence="8">
    <location>
        <begin position="179"/>
        <end position="199"/>
    </location>
</feature>
<dbReference type="GO" id="GO:0019957">
    <property type="term" value="F:C-C chemokine binding"/>
    <property type="evidence" value="ECO:0007669"/>
    <property type="project" value="TreeGrafter"/>
</dbReference>
<evidence type="ECO:0000256" key="7">
    <source>
        <dbReference type="ARBA" id="ARBA00023224"/>
    </source>
</evidence>
<dbReference type="GO" id="GO:0060326">
    <property type="term" value="P:cell chemotaxis"/>
    <property type="evidence" value="ECO:0007669"/>
    <property type="project" value="TreeGrafter"/>
</dbReference>
<dbReference type="AlphaFoldDB" id="A0A8J7NDR8"/>
<dbReference type="PRINTS" id="PR00237">
    <property type="entry name" value="GPCRRHODOPSN"/>
</dbReference>
<dbReference type="GO" id="GO:0016493">
    <property type="term" value="F:C-C chemokine receptor activity"/>
    <property type="evidence" value="ECO:0007669"/>
    <property type="project" value="TreeGrafter"/>
</dbReference>
<dbReference type="GO" id="GO:0019722">
    <property type="term" value="P:calcium-mediated signaling"/>
    <property type="evidence" value="ECO:0007669"/>
    <property type="project" value="TreeGrafter"/>
</dbReference>
<feature type="domain" description="G-protein coupled receptors family 1 profile" evidence="10">
    <location>
        <begin position="1"/>
        <end position="135"/>
    </location>
</feature>
<evidence type="ECO:0000256" key="3">
    <source>
        <dbReference type="ARBA" id="ARBA00022989"/>
    </source>
</evidence>
<dbReference type="GO" id="GO:0007204">
    <property type="term" value="P:positive regulation of cytosolic calcium ion concentration"/>
    <property type="evidence" value="ECO:0007669"/>
    <property type="project" value="TreeGrafter"/>
</dbReference>
<name>A0A8J7NDR8_ATRSP</name>
<dbReference type="PANTHER" id="PTHR10489:SF932">
    <property type="entry name" value="G-PROTEIN COUPLED RECEPTORS FAMILY 1 PROFILE DOMAIN-CONTAINING PROTEIN"/>
    <property type="match status" value="1"/>
</dbReference>
<evidence type="ECO:0000313" key="12">
    <source>
        <dbReference type="Proteomes" id="UP000736164"/>
    </source>
</evidence>
<dbReference type="InterPro" id="IPR050119">
    <property type="entry name" value="CCR1-9-like"/>
</dbReference>
<comment type="subcellular location">
    <subcellularLocation>
        <location evidence="1">Membrane</location>
        <topology evidence="1">Multi-pass membrane protein</topology>
    </subcellularLocation>
</comment>
<evidence type="ECO:0000256" key="4">
    <source>
        <dbReference type="ARBA" id="ARBA00023040"/>
    </source>
</evidence>
<evidence type="ECO:0000256" key="8">
    <source>
        <dbReference type="SAM" id="MobiDB-lite"/>
    </source>
</evidence>